<dbReference type="RefSeq" id="WP_244021006.1">
    <property type="nucleotide sequence ID" value="NZ_JALHLF010000041.1"/>
</dbReference>
<dbReference type="SUPFAM" id="SSF53098">
    <property type="entry name" value="Ribonuclease H-like"/>
    <property type="match status" value="1"/>
</dbReference>
<dbReference type="InterPro" id="IPR012337">
    <property type="entry name" value="RNaseH-like_sf"/>
</dbReference>
<dbReference type="PROSITE" id="PS00018">
    <property type="entry name" value="EF_HAND_1"/>
    <property type="match status" value="1"/>
</dbReference>
<comment type="caution">
    <text evidence="2">The sequence shown here is derived from an EMBL/GenBank/DDBJ whole genome shotgun (WGS) entry which is preliminary data.</text>
</comment>
<keyword evidence="3" id="KW-1185">Reference proteome</keyword>
<dbReference type="Gene3D" id="3.30.420.10">
    <property type="entry name" value="Ribonuclease H-like superfamily/Ribonuclease H"/>
    <property type="match status" value="1"/>
</dbReference>
<evidence type="ECO:0000313" key="3">
    <source>
        <dbReference type="Proteomes" id="UP001162881"/>
    </source>
</evidence>
<organism evidence="2 3">
    <name type="scientific">Novosphingobium organovorum</name>
    <dbReference type="NCBI Taxonomy" id="2930092"/>
    <lineage>
        <taxon>Bacteria</taxon>
        <taxon>Pseudomonadati</taxon>
        <taxon>Pseudomonadota</taxon>
        <taxon>Alphaproteobacteria</taxon>
        <taxon>Sphingomonadales</taxon>
        <taxon>Sphingomonadaceae</taxon>
        <taxon>Novosphingobium</taxon>
    </lineage>
</organism>
<protein>
    <submittedName>
        <fullName evidence="2">Transposase family protein</fullName>
    </submittedName>
</protein>
<evidence type="ECO:0000313" key="2">
    <source>
        <dbReference type="EMBL" id="MCJ2183322.1"/>
    </source>
</evidence>
<dbReference type="PROSITE" id="PS50994">
    <property type="entry name" value="INTEGRASE"/>
    <property type="match status" value="1"/>
</dbReference>
<feature type="domain" description="Integrase catalytic" evidence="1">
    <location>
        <begin position="263"/>
        <end position="475"/>
    </location>
</feature>
<gene>
    <name evidence="2" type="ORF">MTR62_11565</name>
</gene>
<dbReference type="EMBL" id="JALHLF010000041">
    <property type="protein sequence ID" value="MCJ2183322.1"/>
    <property type="molecule type" value="Genomic_DNA"/>
</dbReference>
<dbReference type="InterPro" id="IPR018247">
    <property type="entry name" value="EF_Hand_1_Ca_BS"/>
</dbReference>
<dbReference type="InterPro" id="IPR036397">
    <property type="entry name" value="RNaseH_sf"/>
</dbReference>
<evidence type="ECO:0000259" key="1">
    <source>
        <dbReference type="PROSITE" id="PS50994"/>
    </source>
</evidence>
<dbReference type="Proteomes" id="UP001162881">
    <property type="component" value="Unassembled WGS sequence"/>
</dbReference>
<sequence length="632" mass="72318">MSFEKFEPNTVVEINGVPYSPEGYLGGRLRFQHYVTGEYFQCIQHDGSKALPTNEDYQELLRTGKIILQRRKNGTPLQSAKEQAEWAIDQVEEMDPFAVRMAVQCTILDDHKVLKGDQAIARCLKIAWTKEHVQKYGPHDPPRTVRHYYANCGSPGARHPRDMMRFNGQDVSNVRADGLAQQLTWLCCLEGHKRGQKVRDIHARLHFRISQINQGNDPTTAAPRGRLKTPSERTVRRYFNRLKSSLTLPEIVEEQAKEQDWLGGGAPLTADCAMQRVIIDHTRLDVDAVCPKLEMVLGRPWLSIAIDVKTRAIVAWVISFFPPSTWTVGEVLRRAVLPKKPPPRMAEQYPVLVNLRGRFVEIIVDNAIEFRSHTMEAAAKSAGFSVRFCPVKRPRYRAIVERAIKTINDQICRNLPGRVLSLRDARRWGYDAEEQAVVMLDELEAFSNQVIANYNVEPHEGIGWRQPAMMFARDIDGEGVMNFTDFESFRRDTLEIVQKAQLSPSGIRAFGGLRYHDIDAVLELLNDLACLEPRRSMRDDATATVDFRFDPMDISRIYVWNRVTRKYVALKCSDERYADGMPLFLHEKIAKEARDQSRAFNTEEQRLLARGRTIQAVREAFTRVRKLNLASG</sequence>
<reference evidence="2" key="1">
    <citation type="submission" date="2022-03" db="EMBL/GenBank/DDBJ databases">
        <title>Identification of a novel bacterium isolated from mangrove sediments.</title>
        <authorList>
            <person name="Pan X."/>
        </authorList>
    </citation>
    <scope>NUCLEOTIDE SEQUENCE</scope>
    <source>
        <strain evidence="2">B1949</strain>
    </source>
</reference>
<proteinExistence type="predicted"/>
<dbReference type="InterPro" id="IPR001584">
    <property type="entry name" value="Integrase_cat-core"/>
</dbReference>
<name>A0ABT0BE45_9SPHN</name>
<accession>A0ABT0BE45</accession>